<dbReference type="PROSITE" id="PS51352">
    <property type="entry name" value="THIOREDOXIN_2"/>
    <property type="match status" value="1"/>
</dbReference>
<keyword evidence="1" id="KW-0732">Signal</keyword>
<accession>A0A1I0TJ16</accession>
<dbReference type="SUPFAM" id="SSF52833">
    <property type="entry name" value="Thioredoxin-like"/>
    <property type="match status" value="1"/>
</dbReference>
<keyword evidence="4" id="KW-1185">Reference proteome</keyword>
<dbReference type="InterPro" id="IPR036249">
    <property type="entry name" value="Thioredoxin-like_sf"/>
</dbReference>
<dbReference type="InterPro" id="IPR050620">
    <property type="entry name" value="Thioredoxin_H-type-like"/>
</dbReference>
<dbReference type="CDD" id="cd02947">
    <property type="entry name" value="TRX_family"/>
    <property type="match status" value="1"/>
</dbReference>
<reference evidence="4" key="1">
    <citation type="submission" date="2016-10" db="EMBL/GenBank/DDBJ databases">
        <authorList>
            <person name="Varghese N."/>
            <person name="Submissions S."/>
        </authorList>
    </citation>
    <scope>NUCLEOTIDE SEQUENCE [LARGE SCALE GENOMIC DNA]</scope>
    <source>
        <strain evidence="4">DSM 18130</strain>
    </source>
</reference>
<gene>
    <name evidence="3" type="ORF">SAMN04488511_110154</name>
</gene>
<dbReference type="STRING" id="332999.SAMN04488511_110154"/>
<evidence type="ECO:0000313" key="3">
    <source>
        <dbReference type="EMBL" id="SFA51769.1"/>
    </source>
</evidence>
<dbReference type="PANTHER" id="PTHR10438:SF468">
    <property type="entry name" value="THIOREDOXIN-1-RELATED"/>
    <property type="match status" value="1"/>
</dbReference>
<name>A0A1I0TJ16_9SPHI</name>
<dbReference type="EMBL" id="FOJM01000010">
    <property type="protein sequence ID" value="SFA51769.1"/>
    <property type="molecule type" value="Genomic_DNA"/>
</dbReference>
<dbReference type="InterPro" id="IPR013766">
    <property type="entry name" value="Thioredoxin_domain"/>
</dbReference>
<dbReference type="Pfam" id="PF00085">
    <property type="entry name" value="Thioredoxin"/>
    <property type="match status" value="1"/>
</dbReference>
<evidence type="ECO:0000259" key="2">
    <source>
        <dbReference type="PROSITE" id="PS51352"/>
    </source>
</evidence>
<dbReference type="OrthoDB" id="120730at2"/>
<evidence type="ECO:0000256" key="1">
    <source>
        <dbReference type="SAM" id="SignalP"/>
    </source>
</evidence>
<dbReference type="Gene3D" id="3.40.30.10">
    <property type="entry name" value="Glutaredoxin"/>
    <property type="match status" value="1"/>
</dbReference>
<evidence type="ECO:0000313" key="4">
    <source>
        <dbReference type="Proteomes" id="UP000198836"/>
    </source>
</evidence>
<feature type="domain" description="Thioredoxin" evidence="2">
    <location>
        <begin position="11"/>
        <end position="139"/>
    </location>
</feature>
<proteinExistence type="predicted"/>
<sequence length="368" mass="42081">MKKLIACLTICLGILSWRSAQAQGINFEKLTMNEALNKAGIPGAEKLILIDCFTSWCIPCAEMEAQEFPKKIAGDYFNPKFVSVRFDMEKGEGKEIAKKYNVTAYPTFLLLNFQGQEINRVVGKASAQEFVDKVKAALDPKNSIPGLKAAYEEKKSMRTGFPYALALYQNSKDPSPVLEELFDNAQDFERFSKEYLELAFGITKFGSPFFRKLMLEKSNIDAYWGTEVTNRIVFDKIRKDMYQMASETNAKYNIYYTPKEVEEVAYTVALLKLPQDKPESHMCRIALYVVNKDLDGLIAYYKRNIANLPNIDVFKGILDGILMKQFDKANETQKSAIREYFSGVAKTYEREAQDYQRKAERVMKMTGK</sequence>
<feature type="chain" id="PRO_5011611881" evidence="1">
    <location>
        <begin position="23"/>
        <end position="368"/>
    </location>
</feature>
<dbReference type="AlphaFoldDB" id="A0A1I0TJ16"/>
<dbReference type="RefSeq" id="WP_090984524.1">
    <property type="nucleotide sequence ID" value="NZ_FOJM01000010.1"/>
</dbReference>
<organism evidence="3 4">
    <name type="scientific">Pedobacter suwonensis</name>
    <dbReference type="NCBI Taxonomy" id="332999"/>
    <lineage>
        <taxon>Bacteria</taxon>
        <taxon>Pseudomonadati</taxon>
        <taxon>Bacteroidota</taxon>
        <taxon>Sphingobacteriia</taxon>
        <taxon>Sphingobacteriales</taxon>
        <taxon>Sphingobacteriaceae</taxon>
        <taxon>Pedobacter</taxon>
    </lineage>
</organism>
<dbReference type="PANTHER" id="PTHR10438">
    <property type="entry name" value="THIOREDOXIN"/>
    <property type="match status" value="1"/>
</dbReference>
<feature type="signal peptide" evidence="1">
    <location>
        <begin position="1"/>
        <end position="22"/>
    </location>
</feature>
<protein>
    <submittedName>
        <fullName evidence="3">Thioredoxin</fullName>
    </submittedName>
</protein>
<dbReference type="Proteomes" id="UP000198836">
    <property type="component" value="Unassembled WGS sequence"/>
</dbReference>